<sequence>NEKNEKNEKKETSKYLHIGDINKLIPPLQIYQSVDDSFLRRPNISKSELKEMQKLLQAQQQHNVTYKQKKKNPPPMSIPNPGFRTKSPIRELEPPRINPGSKKAKRKQHKNKKKAPLRHKLDRSTK</sequence>
<accession>X6PCP6</accession>
<comment type="caution">
    <text evidence="2">The sequence shown here is derived from an EMBL/GenBank/DDBJ whole genome shotgun (WGS) entry which is preliminary data.</text>
</comment>
<dbReference type="AlphaFoldDB" id="X6PCP6"/>
<feature type="region of interest" description="Disordered" evidence="1">
    <location>
        <begin position="57"/>
        <end position="126"/>
    </location>
</feature>
<protein>
    <submittedName>
        <fullName evidence="2">Uncharacterized protein</fullName>
    </submittedName>
</protein>
<reference evidence="2 3" key="1">
    <citation type="journal article" date="2013" name="Curr. Biol.">
        <title>The Genome of the Foraminiferan Reticulomyxa filosa.</title>
        <authorList>
            <person name="Glockner G."/>
            <person name="Hulsmann N."/>
            <person name="Schleicher M."/>
            <person name="Noegel A.A."/>
            <person name="Eichinger L."/>
            <person name="Gallinger C."/>
            <person name="Pawlowski J."/>
            <person name="Sierra R."/>
            <person name="Euteneuer U."/>
            <person name="Pillet L."/>
            <person name="Moustafa A."/>
            <person name="Platzer M."/>
            <person name="Groth M."/>
            <person name="Szafranski K."/>
            <person name="Schliwa M."/>
        </authorList>
    </citation>
    <scope>NUCLEOTIDE SEQUENCE [LARGE SCALE GENOMIC DNA]</scope>
</reference>
<gene>
    <name evidence="2" type="ORF">RFI_00761</name>
</gene>
<name>X6PCP6_RETFI</name>
<organism evidence="2 3">
    <name type="scientific">Reticulomyxa filosa</name>
    <dbReference type="NCBI Taxonomy" id="46433"/>
    <lineage>
        <taxon>Eukaryota</taxon>
        <taxon>Sar</taxon>
        <taxon>Rhizaria</taxon>
        <taxon>Retaria</taxon>
        <taxon>Foraminifera</taxon>
        <taxon>Monothalamids</taxon>
        <taxon>Reticulomyxidae</taxon>
        <taxon>Reticulomyxa</taxon>
    </lineage>
</organism>
<dbReference type="EMBL" id="ASPP01000814">
    <property type="protein sequence ID" value="ETO36300.1"/>
    <property type="molecule type" value="Genomic_DNA"/>
</dbReference>
<evidence type="ECO:0000313" key="3">
    <source>
        <dbReference type="Proteomes" id="UP000023152"/>
    </source>
</evidence>
<feature type="compositionally biased region" description="Basic residues" evidence="1">
    <location>
        <begin position="102"/>
        <end position="126"/>
    </location>
</feature>
<keyword evidence="3" id="KW-1185">Reference proteome</keyword>
<feature type="non-terminal residue" evidence="2">
    <location>
        <position position="1"/>
    </location>
</feature>
<proteinExistence type="predicted"/>
<dbReference type="Proteomes" id="UP000023152">
    <property type="component" value="Unassembled WGS sequence"/>
</dbReference>
<evidence type="ECO:0000313" key="2">
    <source>
        <dbReference type="EMBL" id="ETO36300.1"/>
    </source>
</evidence>
<feature type="compositionally biased region" description="Polar residues" evidence="1">
    <location>
        <begin position="57"/>
        <end position="66"/>
    </location>
</feature>
<evidence type="ECO:0000256" key="1">
    <source>
        <dbReference type="SAM" id="MobiDB-lite"/>
    </source>
</evidence>